<gene>
    <name evidence="2" type="ORF">IQ249_02760</name>
</gene>
<evidence type="ECO:0000313" key="3">
    <source>
        <dbReference type="Proteomes" id="UP000654482"/>
    </source>
</evidence>
<dbReference type="InterPro" id="IPR002938">
    <property type="entry name" value="FAD-bd"/>
</dbReference>
<evidence type="ECO:0000313" key="2">
    <source>
        <dbReference type="EMBL" id="MBE9114809.1"/>
    </source>
</evidence>
<dbReference type="InterPro" id="IPR036188">
    <property type="entry name" value="FAD/NAD-bd_sf"/>
</dbReference>
<reference evidence="2" key="1">
    <citation type="submission" date="2020-10" db="EMBL/GenBank/DDBJ databases">
        <authorList>
            <person name="Castelo-Branco R."/>
            <person name="Eusebio N."/>
            <person name="Adriana R."/>
            <person name="Vieira A."/>
            <person name="Brugerolle De Fraissinette N."/>
            <person name="Rezende De Castro R."/>
            <person name="Schneider M.P."/>
            <person name="Vasconcelos V."/>
            <person name="Leao P.N."/>
        </authorList>
    </citation>
    <scope>NUCLEOTIDE SEQUENCE</scope>
    <source>
        <strain evidence="2">LEGE 07157</strain>
    </source>
</reference>
<proteinExistence type="predicted"/>
<dbReference type="SUPFAM" id="SSF51905">
    <property type="entry name" value="FAD/NAD(P)-binding domain"/>
    <property type="match status" value="1"/>
</dbReference>
<protein>
    <submittedName>
        <fullName evidence="2">2-polyprenyl-6-methoxyphenol hydroxylase-like oxidoreductase</fullName>
    </submittedName>
</protein>
<feature type="domain" description="FAD-binding" evidence="1">
    <location>
        <begin position="13"/>
        <end position="201"/>
    </location>
</feature>
<keyword evidence="3" id="KW-1185">Reference proteome</keyword>
<evidence type="ECO:0000259" key="1">
    <source>
        <dbReference type="Pfam" id="PF01494"/>
    </source>
</evidence>
<dbReference type="EMBL" id="JADEWZ010000003">
    <property type="protein sequence ID" value="MBE9114809.1"/>
    <property type="molecule type" value="Genomic_DNA"/>
</dbReference>
<dbReference type="GO" id="GO:0071949">
    <property type="term" value="F:FAD binding"/>
    <property type="evidence" value="ECO:0007669"/>
    <property type="project" value="InterPro"/>
</dbReference>
<dbReference type="PANTHER" id="PTHR43422:SF3">
    <property type="entry name" value="THIAMINE THIAZOLE SYNTHASE"/>
    <property type="match status" value="1"/>
</dbReference>
<dbReference type="AlphaFoldDB" id="A0A8J7AXZ3"/>
<dbReference type="Gene3D" id="3.50.50.60">
    <property type="entry name" value="FAD/NAD(P)-binding domain"/>
    <property type="match status" value="1"/>
</dbReference>
<dbReference type="Proteomes" id="UP000654482">
    <property type="component" value="Unassembled WGS sequence"/>
</dbReference>
<organism evidence="2 3">
    <name type="scientific">Lusitaniella coriacea LEGE 07157</name>
    <dbReference type="NCBI Taxonomy" id="945747"/>
    <lineage>
        <taxon>Bacteria</taxon>
        <taxon>Bacillati</taxon>
        <taxon>Cyanobacteriota</taxon>
        <taxon>Cyanophyceae</taxon>
        <taxon>Spirulinales</taxon>
        <taxon>Lusitaniellaceae</taxon>
        <taxon>Lusitaniella</taxon>
    </lineage>
</organism>
<dbReference type="RefSeq" id="WP_194027900.1">
    <property type="nucleotide sequence ID" value="NZ_JADEWZ010000003.1"/>
</dbReference>
<name>A0A8J7AXZ3_9CYAN</name>
<accession>A0A8J7AXZ3</accession>
<comment type="caution">
    <text evidence="2">The sequence shown here is derived from an EMBL/GenBank/DDBJ whole genome shotgun (WGS) entry which is preliminary data.</text>
</comment>
<dbReference type="PANTHER" id="PTHR43422">
    <property type="entry name" value="THIAMINE THIAZOLE SYNTHASE"/>
    <property type="match status" value="1"/>
</dbReference>
<sequence>MNAQNNLSHNSHAIVIGGSMTGLLTARILINHYNRVTIIERDRLPDQPIYRPGVPQSRQGHVLLERGRAILEELFPGFQEEIVARGAHPLDMAEDLAWLTPFGWGIRFDLNVIMLSCSRFFLEWNVRRRLNAFPQIKFQQGSEVKGLLMDAEGVLVTGARVRTGEEEKPLFADLVVDASGRNSKAPQWLEQLGYLPPQETIVTAHIGYASRVYEFPEGLDADWKGFLVQTLPPYQPRGGFLLPIEGNRWLVTLGGGDGDYPPGDEEAFLEFIRTLPTPVMYDAIQKAKARSPIYCYRGTQNHLRQYDRLSQLPDGFVALGDSVCAFNPIYGQGMTAAALSALLLDRTLKAWQKDSLWGFSLHFQKKLAKENAPLWEMATTEDCRYQTVVGMSPTPSVRFMHGYMDRVVALTTESVFVRQTLLNVFNLLTPAIALFHPKILLRVLKKVLLGGVRDRAKASKPLPSQFKLQNHA</sequence>
<dbReference type="Pfam" id="PF01494">
    <property type="entry name" value="FAD_binding_3"/>
    <property type="match status" value="1"/>
</dbReference>